<protein>
    <submittedName>
        <fullName evidence="2">Uncharacterized protein</fullName>
    </submittedName>
</protein>
<organism evidence="2 3">
    <name type="scientific">Mucor plumbeus</name>
    <dbReference type="NCBI Taxonomy" id="97098"/>
    <lineage>
        <taxon>Eukaryota</taxon>
        <taxon>Fungi</taxon>
        <taxon>Fungi incertae sedis</taxon>
        <taxon>Mucoromycota</taxon>
        <taxon>Mucoromycotina</taxon>
        <taxon>Mucoromycetes</taxon>
        <taxon>Mucorales</taxon>
        <taxon>Mucorineae</taxon>
        <taxon>Mucoraceae</taxon>
        <taxon>Mucor</taxon>
    </lineage>
</organism>
<comment type="caution">
    <text evidence="2">The sequence shown here is derived from an EMBL/GenBank/DDBJ whole genome shotgun (WGS) entry which is preliminary data.</text>
</comment>
<dbReference type="Proteomes" id="UP000650833">
    <property type="component" value="Unassembled WGS sequence"/>
</dbReference>
<feature type="compositionally biased region" description="Polar residues" evidence="1">
    <location>
        <begin position="1"/>
        <end position="19"/>
    </location>
</feature>
<evidence type="ECO:0000313" key="2">
    <source>
        <dbReference type="EMBL" id="KAG2210734.1"/>
    </source>
</evidence>
<evidence type="ECO:0000256" key="1">
    <source>
        <dbReference type="SAM" id="MobiDB-lite"/>
    </source>
</evidence>
<reference evidence="2" key="1">
    <citation type="submission" date="2020-12" db="EMBL/GenBank/DDBJ databases">
        <title>Metabolic potential, ecology and presence of endohyphal bacteria is reflected in genomic diversity of Mucoromycotina.</title>
        <authorList>
            <person name="Muszewska A."/>
            <person name="Okrasinska A."/>
            <person name="Steczkiewicz K."/>
            <person name="Drgas O."/>
            <person name="Orlowska M."/>
            <person name="Perlinska-Lenart U."/>
            <person name="Aleksandrzak-Piekarczyk T."/>
            <person name="Szatraj K."/>
            <person name="Zielenkiewicz U."/>
            <person name="Pilsyk S."/>
            <person name="Malc E."/>
            <person name="Mieczkowski P."/>
            <person name="Kruszewska J.S."/>
            <person name="Biernat P."/>
            <person name="Pawlowska J."/>
        </authorList>
    </citation>
    <scope>NUCLEOTIDE SEQUENCE</scope>
    <source>
        <strain evidence="2">CBS 226.32</strain>
    </source>
</reference>
<feature type="compositionally biased region" description="Basic and acidic residues" evidence="1">
    <location>
        <begin position="198"/>
        <end position="207"/>
    </location>
</feature>
<keyword evidence="3" id="KW-1185">Reference proteome</keyword>
<feature type="region of interest" description="Disordered" evidence="1">
    <location>
        <begin position="1"/>
        <end position="22"/>
    </location>
</feature>
<sequence>MQTQFNTKANGWRGSNPSRQLEGLSQPLTRSLESMDEKELNAQYEKTNTMLNNPNLKLPDGGTKLKSKLEQIKSLLEAQKVNANNITDKVSGLSLNDKVDIRKETVLRSSQTEVYPANLLRAHPTDNHMVTNQLSHAGTRMMSLEESMQLQEAQQKDIKLANMKKKIQSIRGSTSVSNANESLADDLTLTMNSLQLDPETRQPRPDDDNPEDMEGKDDDSDDDTDSDSDEDDGMDGYERYDDEGYEEDDQQVFEDGQQHNNNNRRI</sequence>
<evidence type="ECO:0000313" key="3">
    <source>
        <dbReference type="Proteomes" id="UP000650833"/>
    </source>
</evidence>
<gene>
    <name evidence="2" type="ORF">INT46_008556</name>
</gene>
<dbReference type="EMBL" id="JAEPRC010000076">
    <property type="protein sequence ID" value="KAG2210734.1"/>
    <property type="molecule type" value="Genomic_DNA"/>
</dbReference>
<feature type="compositionally biased region" description="Acidic residues" evidence="1">
    <location>
        <begin position="208"/>
        <end position="252"/>
    </location>
</feature>
<dbReference type="OrthoDB" id="2408655at2759"/>
<dbReference type="AlphaFoldDB" id="A0A8H7RG00"/>
<feature type="region of interest" description="Disordered" evidence="1">
    <location>
        <begin position="193"/>
        <end position="266"/>
    </location>
</feature>
<proteinExistence type="predicted"/>
<name>A0A8H7RG00_9FUNG</name>
<accession>A0A8H7RG00</accession>